<name>A0ABP7HMP0_9ACTN</name>
<reference evidence="3" key="1">
    <citation type="journal article" date="2019" name="Int. J. Syst. Evol. Microbiol.">
        <title>The Global Catalogue of Microorganisms (GCM) 10K type strain sequencing project: providing services to taxonomists for standard genome sequencing and annotation.</title>
        <authorList>
            <consortium name="The Broad Institute Genomics Platform"/>
            <consortium name="The Broad Institute Genome Sequencing Center for Infectious Disease"/>
            <person name="Wu L."/>
            <person name="Ma J."/>
        </authorList>
    </citation>
    <scope>NUCLEOTIDE SEQUENCE [LARGE SCALE GENOMIC DNA]</scope>
    <source>
        <strain evidence="3">JCM 17138</strain>
    </source>
</reference>
<feature type="compositionally biased region" description="Basic and acidic residues" evidence="1">
    <location>
        <begin position="47"/>
        <end position="80"/>
    </location>
</feature>
<accession>A0ABP7HMP0</accession>
<sequence length="80" mass="9456">MTSTTLLRCLLSPLTSWHALRLMRRARREHTAAPTFDAAWRRARVQRHPDEAPHRLYGHRAPDPHTRTTHTEDQTRPDRL</sequence>
<evidence type="ECO:0008006" key="4">
    <source>
        <dbReference type="Google" id="ProtNLM"/>
    </source>
</evidence>
<dbReference type="EMBL" id="BAABDE010000016">
    <property type="protein sequence ID" value="GAA3797583.1"/>
    <property type="molecule type" value="Genomic_DNA"/>
</dbReference>
<feature type="region of interest" description="Disordered" evidence="1">
    <location>
        <begin position="29"/>
        <end position="80"/>
    </location>
</feature>
<keyword evidence="3" id="KW-1185">Reference proteome</keyword>
<evidence type="ECO:0000313" key="2">
    <source>
        <dbReference type="EMBL" id="GAA3797583.1"/>
    </source>
</evidence>
<protein>
    <recommendedName>
        <fullName evidence="4">Secreted protein</fullName>
    </recommendedName>
</protein>
<evidence type="ECO:0000256" key="1">
    <source>
        <dbReference type="SAM" id="MobiDB-lite"/>
    </source>
</evidence>
<proteinExistence type="predicted"/>
<comment type="caution">
    <text evidence="2">The sequence shown here is derived from an EMBL/GenBank/DDBJ whole genome shotgun (WGS) entry which is preliminary data.</text>
</comment>
<organism evidence="2 3">
    <name type="scientific">Streptomyces coacervatus</name>
    <dbReference type="NCBI Taxonomy" id="647381"/>
    <lineage>
        <taxon>Bacteria</taxon>
        <taxon>Bacillati</taxon>
        <taxon>Actinomycetota</taxon>
        <taxon>Actinomycetes</taxon>
        <taxon>Kitasatosporales</taxon>
        <taxon>Streptomycetaceae</taxon>
        <taxon>Streptomyces</taxon>
    </lineage>
</organism>
<evidence type="ECO:0000313" key="3">
    <source>
        <dbReference type="Proteomes" id="UP001501009"/>
    </source>
</evidence>
<dbReference type="RefSeq" id="WP_275780171.1">
    <property type="nucleotide sequence ID" value="NZ_BAABDE010000016.1"/>
</dbReference>
<dbReference type="Proteomes" id="UP001501009">
    <property type="component" value="Unassembled WGS sequence"/>
</dbReference>
<gene>
    <name evidence="2" type="ORF">GCM10022403_034330</name>
</gene>